<dbReference type="PANTHER" id="PTHR34477:SF1">
    <property type="entry name" value="UPF0213 PROTEIN YHBQ"/>
    <property type="match status" value="1"/>
</dbReference>
<dbReference type="EMBL" id="MFVT01000002">
    <property type="protein sequence ID" value="OGJ04568.1"/>
    <property type="molecule type" value="Genomic_DNA"/>
</dbReference>
<accession>A0A1F6YDV8</accession>
<feature type="domain" description="GIY-YIG" evidence="2">
    <location>
        <begin position="1"/>
        <end position="81"/>
    </location>
</feature>
<dbReference type="InterPro" id="IPR035901">
    <property type="entry name" value="GIY-YIG_endonuc_sf"/>
</dbReference>
<dbReference type="Proteomes" id="UP000176826">
    <property type="component" value="Unassembled WGS sequence"/>
</dbReference>
<protein>
    <recommendedName>
        <fullName evidence="2">GIY-YIG domain-containing protein</fullName>
    </recommendedName>
</protein>
<sequence>MHYVYILWSKSGNKFYFGYTTDLKKRVENHNNKFSKYTSPYVPWRLVFYCAFDNIHKAKDFEKYLKTGSGKAFAYKRLLTKRKTATE</sequence>
<dbReference type="Gene3D" id="3.40.1440.10">
    <property type="entry name" value="GIY-YIG endonuclease"/>
    <property type="match status" value="1"/>
</dbReference>
<dbReference type="InterPro" id="IPR000305">
    <property type="entry name" value="GIY-YIG_endonuc"/>
</dbReference>
<comment type="similarity">
    <text evidence="1">Belongs to the UPF0213 family.</text>
</comment>
<dbReference type="AlphaFoldDB" id="A0A1F6YDV8"/>
<dbReference type="SUPFAM" id="SSF82771">
    <property type="entry name" value="GIY-YIG endonuclease"/>
    <property type="match status" value="1"/>
</dbReference>
<comment type="caution">
    <text evidence="3">The sequence shown here is derived from an EMBL/GenBank/DDBJ whole genome shotgun (WGS) entry which is preliminary data.</text>
</comment>
<reference evidence="3 4" key="1">
    <citation type="journal article" date="2016" name="Nat. Commun.">
        <title>Thousands of microbial genomes shed light on interconnected biogeochemical processes in an aquifer system.</title>
        <authorList>
            <person name="Anantharaman K."/>
            <person name="Brown C.T."/>
            <person name="Hug L.A."/>
            <person name="Sharon I."/>
            <person name="Castelle C.J."/>
            <person name="Probst A.J."/>
            <person name="Thomas B.C."/>
            <person name="Singh A."/>
            <person name="Wilkins M.J."/>
            <person name="Karaoz U."/>
            <person name="Brodie E.L."/>
            <person name="Williams K.H."/>
            <person name="Hubbard S.S."/>
            <person name="Banfield J.F."/>
        </authorList>
    </citation>
    <scope>NUCLEOTIDE SEQUENCE [LARGE SCALE GENOMIC DNA]</scope>
</reference>
<proteinExistence type="inferred from homology"/>
<gene>
    <name evidence="3" type="ORF">A3F97_00060</name>
</gene>
<dbReference type="Pfam" id="PF01541">
    <property type="entry name" value="GIY-YIG"/>
    <property type="match status" value="1"/>
</dbReference>
<dbReference type="CDD" id="cd10449">
    <property type="entry name" value="GIY-YIG_SLX1_like"/>
    <property type="match status" value="1"/>
</dbReference>
<evidence type="ECO:0000259" key="2">
    <source>
        <dbReference type="PROSITE" id="PS50164"/>
    </source>
</evidence>
<dbReference type="InterPro" id="IPR050190">
    <property type="entry name" value="UPF0213_domain"/>
</dbReference>
<name>A0A1F6YDV8_9BACT</name>
<evidence type="ECO:0000256" key="1">
    <source>
        <dbReference type="ARBA" id="ARBA00007435"/>
    </source>
</evidence>
<evidence type="ECO:0000313" key="4">
    <source>
        <dbReference type="Proteomes" id="UP000176826"/>
    </source>
</evidence>
<evidence type="ECO:0000313" key="3">
    <source>
        <dbReference type="EMBL" id="OGJ04568.1"/>
    </source>
</evidence>
<dbReference type="PANTHER" id="PTHR34477">
    <property type="entry name" value="UPF0213 PROTEIN YHBQ"/>
    <property type="match status" value="1"/>
</dbReference>
<dbReference type="PROSITE" id="PS50164">
    <property type="entry name" value="GIY_YIG"/>
    <property type="match status" value="1"/>
</dbReference>
<organism evidence="3 4">
    <name type="scientific">Candidatus Nomurabacteria bacterium RIFCSPLOWO2_12_FULL_41_10</name>
    <dbReference type="NCBI Taxonomy" id="1801795"/>
    <lineage>
        <taxon>Bacteria</taxon>
        <taxon>Candidatus Nomuraibacteriota</taxon>
    </lineage>
</organism>